<accession>A0A178M560</accession>
<keyword evidence="8" id="KW-1185">Reference proteome</keyword>
<comment type="similarity">
    <text evidence="3 4">In the N-terminal section; belongs to the HFCD (homo-oligomeric flavin containing Cys decarboxylase) superfamily.</text>
</comment>
<evidence type="ECO:0000256" key="1">
    <source>
        <dbReference type="ARBA" id="ARBA00022793"/>
    </source>
</evidence>
<comment type="similarity">
    <text evidence="3 4">In the C-terminal section; belongs to the PPC synthetase family.</text>
</comment>
<name>A0A178M560_9CHLR</name>
<organism evidence="7 8">
    <name type="scientific">Chloroflexus islandicus</name>
    <dbReference type="NCBI Taxonomy" id="1707952"/>
    <lineage>
        <taxon>Bacteria</taxon>
        <taxon>Bacillati</taxon>
        <taxon>Chloroflexota</taxon>
        <taxon>Chloroflexia</taxon>
        <taxon>Chloroflexales</taxon>
        <taxon>Chloroflexineae</taxon>
        <taxon>Chloroflexaceae</taxon>
        <taxon>Chloroflexus</taxon>
    </lineage>
</organism>
<protein>
    <recommendedName>
        <fullName evidence="3">Coenzyme A biosynthesis bifunctional protein CoaBC</fullName>
    </recommendedName>
    <alternativeName>
        <fullName evidence="3">DNA/pantothenate metabolism flavoprotein</fullName>
    </alternativeName>
    <alternativeName>
        <fullName evidence="3">Phosphopantothenoylcysteine synthetase/decarboxylase</fullName>
        <shortName evidence="3">PPCS-PPCDC</shortName>
    </alternativeName>
    <domain>
        <recommendedName>
            <fullName evidence="3">Phosphopantothenoylcysteine decarboxylase</fullName>
            <shortName evidence="3">PPC decarboxylase</shortName>
            <shortName evidence="3">PPC-DC</shortName>
            <ecNumber evidence="3">4.1.1.36</ecNumber>
        </recommendedName>
        <alternativeName>
            <fullName evidence="3">CoaC</fullName>
        </alternativeName>
    </domain>
    <domain>
        <recommendedName>
            <fullName evidence="3">Phosphopantothenate--cysteine ligase</fullName>
            <ecNumber evidence="3">6.3.2.5</ecNumber>
        </recommendedName>
        <alternativeName>
            <fullName evidence="3">CoaB</fullName>
        </alternativeName>
        <alternativeName>
            <fullName evidence="3">Phosphopantothenoylcysteine synthetase</fullName>
            <shortName evidence="3">PPC synthetase</shortName>
            <shortName evidence="3">PPC-S</shortName>
        </alternativeName>
    </domain>
</protein>
<reference evidence="7 8" key="1">
    <citation type="submission" date="2016-04" db="EMBL/GenBank/DDBJ databases">
        <title>Chloroflexus islandicus sp. nov., a thermophilic filamentous anoxygenic phototrophic bacterium from geyser Strokkur (Iceland).</title>
        <authorList>
            <person name="Gaisin V.A."/>
            <person name="Kalashnikov A.M."/>
            <person name="Sukhacheva M.V."/>
            <person name="Grouzdev D.S."/>
            <person name="Ivanov T.M."/>
            <person name="Kuznetsov B."/>
            <person name="Gorlenko V.M."/>
        </authorList>
    </citation>
    <scope>NUCLEOTIDE SEQUENCE [LARGE SCALE GENOMIC DNA]</scope>
    <source>
        <strain evidence="8">isl-2</strain>
    </source>
</reference>
<dbReference type="InterPro" id="IPR005252">
    <property type="entry name" value="CoaBC"/>
</dbReference>
<dbReference type="NCBIfam" id="TIGR00521">
    <property type="entry name" value="coaBC_dfp"/>
    <property type="match status" value="1"/>
</dbReference>
<comment type="function">
    <text evidence="3">Catalyzes two sequential steps in the biosynthesis of coenzyme A. In the first step cysteine is conjugated to 4'-phosphopantothenate to form 4-phosphopantothenoylcysteine. In the second step the latter compound is decarboxylated to form 4'-phosphopantotheine.</text>
</comment>
<gene>
    <name evidence="3" type="primary">coaBC</name>
    <name evidence="7" type="ORF">A6A03_17525</name>
</gene>
<dbReference type="UniPathway" id="UPA00241">
    <property type="reaction ID" value="UER00353"/>
</dbReference>
<feature type="binding site" evidence="3">
    <location>
        <position position="343"/>
    </location>
    <ligand>
        <name>CTP</name>
        <dbReference type="ChEBI" id="CHEBI:37563"/>
    </ligand>
</feature>
<comment type="function">
    <text evidence="4">Catalyzes two steps in the biosynthesis of coenzyme A. In the first step cysteine is conjugated to 4'-phosphopantothenate to form 4-phosphopantothenoylcysteine, in the latter compound is decarboxylated to form 4'-phosphopantotheine.</text>
</comment>
<feature type="binding site" evidence="3">
    <location>
        <position position="291"/>
    </location>
    <ligand>
        <name>CTP</name>
        <dbReference type="ChEBI" id="CHEBI:37563"/>
    </ligand>
</feature>
<dbReference type="EC" id="6.3.2.5" evidence="3"/>
<dbReference type="GO" id="GO:0015941">
    <property type="term" value="P:pantothenate catabolic process"/>
    <property type="evidence" value="ECO:0007669"/>
    <property type="project" value="InterPro"/>
</dbReference>
<dbReference type="GO" id="GO:0010181">
    <property type="term" value="F:FMN binding"/>
    <property type="evidence" value="ECO:0007669"/>
    <property type="project" value="UniProtKB-UniRule"/>
</dbReference>
<evidence type="ECO:0000256" key="2">
    <source>
        <dbReference type="ARBA" id="ARBA00023239"/>
    </source>
</evidence>
<evidence type="ECO:0000259" key="5">
    <source>
        <dbReference type="Pfam" id="PF02441"/>
    </source>
</evidence>
<comment type="pathway">
    <text evidence="3 4">Cofactor biosynthesis; coenzyme A biosynthesis; CoA from (R)-pantothenate: step 3/5.</text>
</comment>
<dbReference type="RefSeq" id="WP_066789833.1">
    <property type="nucleotide sequence ID" value="NZ_LWQS01000072.1"/>
</dbReference>
<dbReference type="PANTHER" id="PTHR14359:SF6">
    <property type="entry name" value="PHOSPHOPANTOTHENOYLCYSTEINE DECARBOXYLASE"/>
    <property type="match status" value="1"/>
</dbReference>
<dbReference type="Pfam" id="PF04127">
    <property type="entry name" value="DFP"/>
    <property type="match status" value="1"/>
</dbReference>
<dbReference type="GO" id="GO:0004633">
    <property type="term" value="F:phosphopantothenoylcysteine decarboxylase activity"/>
    <property type="evidence" value="ECO:0007669"/>
    <property type="project" value="UniProtKB-UniRule"/>
</dbReference>
<dbReference type="InterPro" id="IPR007085">
    <property type="entry name" value="DNA/pantothenate-metab_flavo_C"/>
</dbReference>
<sequence length="411" mass="43485">MDTLAGKRIVLGVCGSIAAYKVVQVARDLTLAGAQVDVIMTEAAERFVGPATFQALTGRPVLTDMWSLPEDGVIGHVSLGMRADAVVIAPATANTIARLAAGLCDDLLTTTVLATRAPLLIAPAMNPSMYEHPATQANVATLRARGAYVVEPEVGRMAEPVVGRGRLPEPADLLAEIRALLGRHHGPLRGRHVVVTAGGTREPIDPVRYLGNRSSGQMGYALAERARDLGATVTLISGPTALTPPRAVTCVAVETALEMRAAVQTACAHADILIMNAAVADFRPAQMAAEKIKKHGDEGMTLQLVQNPDVVGELAHRTDIFKVGFAAETHDLLANARSKLQRKGLNLIVANDAIASIGQPEIALTVLDGEQAVELPRQLKAEAAATLLDLIVARFEQWLLTRQPRAGEIAD</sequence>
<dbReference type="GO" id="GO:0004632">
    <property type="term" value="F:phosphopantothenate--cysteine ligase activity"/>
    <property type="evidence" value="ECO:0007669"/>
    <property type="project" value="UniProtKB-UniRule"/>
</dbReference>
<comment type="catalytic activity">
    <reaction evidence="3 4">
        <text>N-[(R)-4-phosphopantothenoyl]-L-cysteine + H(+) = (R)-4'-phosphopantetheine + CO2</text>
        <dbReference type="Rhea" id="RHEA:16793"/>
        <dbReference type="ChEBI" id="CHEBI:15378"/>
        <dbReference type="ChEBI" id="CHEBI:16526"/>
        <dbReference type="ChEBI" id="CHEBI:59458"/>
        <dbReference type="ChEBI" id="CHEBI:61723"/>
        <dbReference type="EC" id="4.1.1.36"/>
    </reaction>
</comment>
<comment type="cofactor">
    <cofactor evidence="3">
        <name>FMN</name>
        <dbReference type="ChEBI" id="CHEBI:58210"/>
    </cofactor>
    <text evidence="3">Binds 1 FMN per subunit.</text>
</comment>
<keyword evidence="3" id="KW-0460">Magnesium</keyword>
<feature type="binding site" evidence="3">
    <location>
        <position position="281"/>
    </location>
    <ligand>
        <name>CTP</name>
        <dbReference type="ChEBI" id="CHEBI:37563"/>
    </ligand>
</feature>
<evidence type="ECO:0000313" key="8">
    <source>
        <dbReference type="Proteomes" id="UP000078287"/>
    </source>
</evidence>
<feature type="binding site" evidence="3">
    <location>
        <begin position="308"/>
        <end position="311"/>
    </location>
    <ligand>
        <name>CTP</name>
        <dbReference type="ChEBI" id="CHEBI:37563"/>
    </ligand>
</feature>
<comment type="caution">
    <text evidence="7">The sequence shown here is derived from an EMBL/GenBank/DDBJ whole genome shotgun (WGS) entry which is preliminary data.</text>
</comment>
<dbReference type="HAMAP" id="MF_02225">
    <property type="entry name" value="CoaBC"/>
    <property type="match status" value="1"/>
</dbReference>
<dbReference type="GO" id="GO:0046872">
    <property type="term" value="F:metal ion binding"/>
    <property type="evidence" value="ECO:0007669"/>
    <property type="project" value="UniProtKB-KW"/>
</dbReference>
<dbReference type="AlphaFoldDB" id="A0A178M560"/>
<keyword evidence="3" id="KW-0511">Multifunctional enzyme</keyword>
<feature type="region of interest" description="Phosphopantothenate--cysteine ligase" evidence="3">
    <location>
        <begin position="193"/>
        <end position="411"/>
    </location>
</feature>
<keyword evidence="2 3" id="KW-0456">Lyase</keyword>
<feature type="region of interest" description="Phosphopantothenoylcysteine decarboxylase" evidence="3">
    <location>
        <begin position="1"/>
        <end position="192"/>
    </location>
</feature>
<dbReference type="SUPFAM" id="SSF52507">
    <property type="entry name" value="Homo-oligomeric flavin-containing Cys decarboxylases, HFCD"/>
    <property type="match status" value="1"/>
</dbReference>
<dbReference type="SUPFAM" id="SSF102645">
    <property type="entry name" value="CoaB-like"/>
    <property type="match status" value="1"/>
</dbReference>
<dbReference type="Proteomes" id="UP000078287">
    <property type="component" value="Unassembled WGS sequence"/>
</dbReference>
<dbReference type="GO" id="GO:0015937">
    <property type="term" value="P:coenzyme A biosynthetic process"/>
    <property type="evidence" value="ECO:0007669"/>
    <property type="project" value="UniProtKB-UniRule"/>
</dbReference>
<dbReference type="InterPro" id="IPR003382">
    <property type="entry name" value="Flavoprotein"/>
</dbReference>
<comment type="caution">
    <text evidence="3">Lacks conserved residue(s) required for the propagation of feature annotation.</text>
</comment>
<dbReference type="Gene3D" id="3.40.50.1950">
    <property type="entry name" value="Flavin prenyltransferase-like"/>
    <property type="match status" value="1"/>
</dbReference>
<keyword evidence="3" id="KW-0479">Metal-binding</keyword>
<keyword evidence="3 4" id="KW-0288">FMN</keyword>
<comment type="catalytic activity">
    <reaction evidence="3 4">
        <text>(R)-4'-phosphopantothenate + L-cysteine + CTP = N-[(R)-4-phosphopantothenoyl]-L-cysteine + CMP + diphosphate + H(+)</text>
        <dbReference type="Rhea" id="RHEA:19397"/>
        <dbReference type="ChEBI" id="CHEBI:10986"/>
        <dbReference type="ChEBI" id="CHEBI:15378"/>
        <dbReference type="ChEBI" id="CHEBI:33019"/>
        <dbReference type="ChEBI" id="CHEBI:35235"/>
        <dbReference type="ChEBI" id="CHEBI:37563"/>
        <dbReference type="ChEBI" id="CHEBI:59458"/>
        <dbReference type="ChEBI" id="CHEBI:60377"/>
        <dbReference type="EC" id="6.3.2.5"/>
    </reaction>
</comment>
<dbReference type="Pfam" id="PF02441">
    <property type="entry name" value="Flavoprotein"/>
    <property type="match status" value="1"/>
</dbReference>
<evidence type="ECO:0000256" key="3">
    <source>
        <dbReference type="HAMAP-Rule" id="MF_02225"/>
    </source>
</evidence>
<dbReference type="InterPro" id="IPR035929">
    <property type="entry name" value="CoaB-like_sf"/>
</dbReference>
<keyword evidence="1 3" id="KW-0210">Decarboxylase</keyword>
<evidence type="ECO:0000313" key="7">
    <source>
        <dbReference type="EMBL" id="OAN43890.1"/>
    </source>
</evidence>
<dbReference type="EC" id="4.1.1.36" evidence="3"/>
<feature type="binding site" evidence="3">
    <location>
        <position position="325"/>
    </location>
    <ligand>
        <name>CTP</name>
        <dbReference type="ChEBI" id="CHEBI:37563"/>
    </ligand>
</feature>
<evidence type="ECO:0000256" key="4">
    <source>
        <dbReference type="RuleBase" id="RU364078"/>
    </source>
</evidence>
<proteinExistence type="inferred from homology"/>
<dbReference type="OrthoDB" id="9802554at2"/>
<comment type="cofactor">
    <cofactor evidence="3">
        <name>Mg(2+)</name>
        <dbReference type="ChEBI" id="CHEBI:18420"/>
    </cofactor>
</comment>
<dbReference type="STRING" id="1707952.A6A03_17525"/>
<evidence type="ECO:0000259" key="6">
    <source>
        <dbReference type="Pfam" id="PF04127"/>
    </source>
</evidence>
<keyword evidence="3 4" id="KW-0285">Flavoprotein</keyword>
<dbReference type="Gene3D" id="3.40.50.10300">
    <property type="entry name" value="CoaB-like"/>
    <property type="match status" value="1"/>
</dbReference>
<dbReference type="InterPro" id="IPR036551">
    <property type="entry name" value="Flavin_trans-like"/>
</dbReference>
<comment type="pathway">
    <text evidence="3 4">Cofactor biosynthesis; coenzyme A biosynthesis; CoA from (R)-pantothenate: step 2/5.</text>
</comment>
<feature type="binding site" evidence="3">
    <location>
        <position position="339"/>
    </location>
    <ligand>
        <name>CTP</name>
        <dbReference type="ChEBI" id="CHEBI:37563"/>
    </ligand>
</feature>
<dbReference type="EMBL" id="LWQS01000072">
    <property type="protein sequence ID" value="OAN43890.1"/>
    <property type="molecule type" value="Genomic_DNA"/>
</dbReference>
<feature type="domain" description="DNA/pantothenate metabolism flavoprotein C-terminal" evidence="6">
    <location>
        <begin position="188"/>
        <end position="392"/>
    </location>
</feature>
<keyword evidence="3 4" id="KW-0436">Ligase</keyword>
<dbReference type="GO" id="GO:0071513">
    <property type="term" value="C:phosphopantothenoylcysteine decarboxylase complex"/>
    <property type="evidence" value="ECO:0007669"/>
    <property type="project" value="TreeGrafter"/>
</dbReference>
<feature type="domain" description="Flavoprotein" evidence="5">
    <location>
        <begin position="7"/>
        <end position="177"/>
    </location>
</feature>
<dbReference type="PANTHER" id="PTHR14359">
    <property type="entry name" value="HOMO-OLIGOMERIC FLAVIN CONTAINING CYS DECARBOXYLASE FAMILY"/>
    <property type="match status" value="1"/>
</dbReference>